<accession>A0A1I5BBU6</accession>
<keyword evidence="3" id="KW-1185">Reference proteome</keyword>
<dbReference type="Pfam" id="PF24722">
    <property type="entry name" value="DUF7674"/>
    <property type="match status" value="1"/>
</dbReference>
<dbReference type="Proteomes" id="UP000199149">
    <property type="component" value="Unassembled WGS sequence"/>
</dbReference>
<protein>
    <recommendedName>
        <fullName evidence="1">DUF7674 domain-containing protein</fullName>
    </recommendedName>
</protein>
<proteinExistence type="predicted"/>
<reference evidence="3" key="1">
    <citation type="submission" date="2016-10" db="EMBL/GenBank/DDBJ databases">
        <authorList>
            <person name="Varghese N."/>
            <person name="Submissions S."/>
        </authorList>
    </citation>
    <scope>NUCLEOTIDE SEQUENCE [LARGE SCALE GENOMIC DNA]</scope>
    <source>
        <strain evidence="3">XJ109</strain>
    </source>
</reference>
<name>A0A1I5BBU6_9FLAO</name>
<evidence type="ECO:0000313" key="2">
    <source>
        <dbReference type="EMBL" id="SFN72147.1"/>
    </source>
</evidence>
<dbReference type="InterPro" id="IPR056091">
    <property type="entry name" value="DUF7674"/>
</dbReference>
<dbReference type="OrthoDB" id="798224at2"/>
<dbReference type="EMBL" id="FOUZ01000027">
    <property type="protein sequence ID" value="SFN72147.1"/>
    <property type="molecule type" value="Genomic_DNA"/>
</dbReference>
<dbReference type="RefSeq" id="WP_092910646.1">
    <property type="nucleotide sequence ID" value="NZ_FOUZ01000027.1"/>
</dbReference>
<sequence>MKNNNWTNLVDGKMNPNEYYSEMITEFPILKNEIENEEPEMVHFRMEIFSSYNIEQIKTKKHSELKRCFEFQESRIEKLNHELINAMNVSYCESLLLGECAKEMADIKELMTPKLKRFYEEYGKYYEELTKS</sequence>
<gene>
    <name evidence="2" type="ORF">SAMN05421738_1271</name>
</gene>
<evidence type="ECO:0000259" key="1">
    <source>
        <dbReference type="Pfam" id="PF24722"/>
    </source>
</evidence>
<feature type="domain" description="DUF7674" evidence="1">
    <location>
        <begin position="22"/>
        <end position="121"/>
    </location>
</feature>
<dbReference type="AlphaFoldDB" id="A0A1I5BBU6"/>
<evidence type="ECO:0000313" key="3">
    <source>
        <dbReference type="Proteomes" id="UP000199149"/>
    </source>
</evidence>
<organism evidence="2 3">
    <name type="scientific">Algoriella xinjiangensis</name>
    <dbReference type="NCBI Taxonomy" id="684065"/>
    <lineage>
        <taxon>Bacteria</taxon>
        <taxon>Pseudomonadati</taxon>
        <taxon>Bacteroidota</taxon>
        <taxon>Flavobacteriia</taxon>
        <taxon>Flavobacteriales</taxon>
        <taxon>Weeksellaceae</taxon>
        <taxon>Algoriella</taxon>
    </lineage>
</organism>